<dbReference type="Proteomes" id="UP000028007">
    <property type="component" value="Unassembled WGS sequence"/>
</dbReference>
<dbReference type="InterPro" id="IPR001789">
    <property type="entry name" value="Sig_transdc_resp-reg_receiver"/>
</dbReference>
<evidence type="ECO:0000313" key="6">
    <source>
        <dbReference type="EMBL" id="KEQ31392.1"/>
    </source>
</evidence>
<dbReference type="PANTHER" id="PTHR43214:SF43">
    <property type="entry name" value="TWO-COMPONENT RESPONSE REGULATOR"/>
    <property type="match status" value="1"/>
</dbReference>
<dbReference type="PROSITE" id="PS00622">
    <property type="entry name" value="HTH_LUXR_1"/>
    <property type="match status" value="1"/>
</dbReference>
<name>A0A081PL19_9SPHI</name>
<feature type="domain" description="Response regulatory" evidence="5">
    <location>
        <begin position="5"/>
        <end position="122"/>
    </location>
</feature>
<keyword evidence="1 3" id="KW-0597">Phosphoprotein</keyword>
<evidence type="ECO:0000313" key="7">
    <source>
        <dbReference type="Proteomes" id="UP000028007"/>
    </source>
</evidence>
<evidence type="ECO:0000256" key="1">
    <source>
        <dbReference type="ARBA" id="ARBA00022553"/>
    </source>
</evidence>
<dbReference type="Pfam" id="PF00072">
    <property type="entry name" value="Response_reg"/>
    <property type="match status" value="1"/>
</dbReference>
<proteinExistence type="predicted"/>
<organism evidence="6 7">
    <name type="scientific">Pedobacter antarcticus 4BY</name>
    <dbReference type="NCBI Taxonomy" id="1358423"/>
    <lineage>
        <taxon>Bacteria</taxon>
        <taxon>Pseudomonadati</taxon>
        <taxon>Bacteroidota</taxon>
        <taxon>Sphingobacteriia</taxon>
        <taxon>Sphingobacteriales</taxon>
        <taxon>Sphingobacteriaceae</taxon>
        <taxon>Pedobacter</taxon>
    </lineage>
</organism>
<dbReference type="AlphaFoldDB" id="A0A081PL19"/>
<dbReference type="RefSeq" id="WP_037438186.1">
    <property type="nucleotide sequence ID" value="NZ_JNFF01000017.1"/>
</dbReference>
<dbReference type="PANTHER" id="PTHR43214">
    <property type="entry name" value="TWO-COMPONENT RESPONSE REGULATOR"/>
    <property type="match status" value="1"/>
</dbReference>
<evidence type="ECO:0000259" key="5">
    <source>
        <dbReference type="PROSITE" id="PS50110"/>
    </source>
</evidence>
<evidence type="ECO:0008006" key="8">
    <source>
        <dbReference type="Google" id="ProtNLM"/>
    </source>
</evidence>
<dbReference type="InterPro" id="IPR000792">
    <property type="entry name" value="Tscrpt_reg_LuxR_C"/>
</dbReference>
<accession>A0A081PL19</accession>
<dbReference type="SUPFAM" id="SSF52172">
    <property type="entry name" value="CheY-like"/>
    <property type="match status" value="1"/>
</dbReference>
<dbReference type="InterPro" id="IPR039420">
    <property type="entry name" value="WalR-like"/>
</dbReference>
<dbReference type="InterPro" id="IPR011006">
    <property type="entry name" value="CheY-like_superfamily"/>
</dbReference>
<dbReference type="GO" id="GO:0000160">
    <property type="term" value="P:phosphorelay signal transduction system"/>
    <property type="evidence" value="ECO:0007669"/>
    <property type="project" value="InterPro"/>
</dbReference>
<dbReference type="PROSITE" id="PS50110">
    <property type="entry name" value="RESPONSE_REGULATORY"/>
    <property type="match status" value="1"/>
</dbReference>
<evidence type="ECO:0000256" key="3">
    <source>
        <dbReference type="PROSITE-ProRule" id="PRU00169"/>
    </source>
</evidence>
<dbReference type="GO" id="GO:0006355">
    <property type="term" value="P:regulation of DNA-templated transcription"/>
    <property type="evidence" value="ECO:0007669"/>
    <property type="project" value="InterPro"/>
</dbReference>
<dbReference type="PRINTS" id="PR00038">
    <property type="entry name" value="HTHLUXR"/>
</dbReference>
<dbReference type="InterPro" id="IPR016032">
    <property type="entry name" value="Sig_transdc_resp-reg_C-effctor"/>
</dbReference>
<reference evidence="6 7" key="1">
    <citation type="journal article" date="1992" name="Int. J. Syst. Bacteriol.">
        <title>Sphingobacterium antarcticus sp. nov. a Psychrotrophic Bacterium from the Soils of Schirmacher Oasis, Antarctica.</title>
        <authorList>
            <person name="Shivaji S."/>
            <person name="Ray M.K."/>
            <person name="Rao N.S."/>
            <person name="Saiserr L."/>
            <person name="Jagannadham M.V."/>
            <person name="Kumar G.S."/>
            <person name="Reddy G."/>
            <person name="Bhargava P.M."/>
        </authorList>
    </citation>
    <scope>NUCLEOTIDE SEQUENCE [LARGE SCALE GENOMIC DNA]</scope>
    <source>
        <strain evidence="6 7">4BY</strain>
    </source>
</reference>
<dbReference type="GO" id="GO:0003677">
    <property type="term" value="F:DNA binding"/>
    <property type="evidence" value="ECO:0007669"/>
    <property type="project" value="UniProtKB-KW"/>
</dbReference>
<dbReference type="InterPro" id="IPR058245">
    <property type="entry name" value="NreC/VraR/RcsB-like_REC"/>
</dbReference>
<sequence>MKTLKVILAEDHHIVRDGIKMLLDKTDIIDVVGEAINGKQVLDMLDSGIKADVILADMNMPEMDGLSLVKEVTRRKINSNVVILSMLDNYKYVTEAFAEGALGYLLKNVGIDELVFAIRQASKGQKYLCAELSFQYMNSAIQQSETTTAKPGYAIDLSSREMEVLGLIAEGLTNNEISDQLFISRRTVEGHRQALIEKTGVKNTAVLIRYAYQNGILK</sequence>
<comment type="caution">
    <text evidence="6">The sequence shown here is derived from an EMBL/GenBank/DDBJ whole genome shotgun (WGS) entry which is preliminary data.</text>
</comment>
<dbReference type="CDD" id="cd06170">
    <property type="entry name" value="LuxR_C_like"/>
    <property type="match status" value="1"/>
</dbReference>
<feature type="domain" description="HTH luxR-type" evidence="4">
    <location>
        <begin position="150"/>
        <end position="215"/>
    </location>
</feature>
<keyword evidence="7" id="KW-1185">Reference proteome</keyword>
<dbReference type="Pfam" id="PF00196">
    <property type="entry name" value="GerE"/>
    <property type="match status" value="1"/>
</dbReference>
<dbReference type="eggNOG" id="COG2197">
    <property type="taxonomic scope" value="Bacteria"/>
</dbReference>
<dbReference type="PROSITE" id="PS50043">
    <property type="entry name" value="HTH_LUXR_2"/>
    <property type="match status" value="1"/>
</dbReference>
<gene>
    <name evidence="6" type="ORF">N180_07860</name>
</gene>
<protein>
    <recommendedName>
        <fullName evidence="8">LuxR family transcriptional regulator</fullName>
    </recommendedName>
</protein>
<feature type="modified residue" description="4-aspartylphosphate" evidence="3">
    <location>
        <position position="57"/>
    </location>
</feature>
<dbReference type="EMBL" id="JNFF01000017">
    <property type="protein sequence ID" value="KEQ31392.1"/>
    <property type="molecule type" value="Genomic_DNA"/>
</dbReference>
<evidence type="ECO:0000259" key="4">
    <source>
        <dbReference type="PROSITE" id="PS50043"/>
    </source>
</evidence>
<keyword evidence="2" id="KW-0238">DNA-binding</keyword>
<dbReference type="SMART" id="SM00448">
    <property type="entry name" value="REC"/>
    <property type="match status" value="1"/>
</dbReference>
<dbReference type="CDD" id="cd17535">
    <property type="entry name" value="REC_NarL-like"/>
    <property type="match status" value="1"/>
</dbReference>
<dbReference type="SMART" id="SM00421">
    <property type="entry name" value="HTH_LUXR"/>
    <property type="match status" value="1"/>
</dbReference>
<dbReference type="SUPFAM" id="SSF46894">
    <property type="entry name" value="C-terminal effector domain of the bipartite response regulators"/>
    <property type="match status" value="1"/>
</dbReference>
<dbReference type="OrthoDB" id="9797341at2"/>
<dbReference type="Gene3D" id="3.40.50.2300">
    <property type="match status" value="1"/>
</dbReference>
<evidence type="ECO:0000256" key="2">
    <source>
        <dbReference type="ARBA" id="ARBA00023125"/>
    </source>
</evidence>